<feature type="transmembrane region" description="Helical" evidence="11">
    <location>
        <begin position="12"/>
        <end position="30"/>
    </location>
</feature>
<keyword evidence="3" id="KW-0813">Transport</keyword>
<keyword evidence="6 11" id="KW-1133">Transmembrane helix</keyword>
<dbReference type="PANTHER" id="PTHR13018:SF98">
    <property type="entry name" value="TO DEHYDRATION PROTEIN, PUTATIVE, EXPRESSED-RELATED"/>
    <property type="match status" value="1"/>
</dbReference>
<evidence type="ECO:0000256" key="11">
    <source>
        <dbReference type="SAM" id="Phobius"/>
    </source>
</evidence>
<evidence type="ECO:0000256" key="4">
    <source>
        <dbReference type="ARBA" id="ARBA00022692"/>
    </source>
</evidence>
<evidence type="ECO:0000256" key="1">
    <source>
        <dbReference type="ARBA" id="ARBA00004141"/>
    </source>
</evidence>
<evidence type="ECO:0000256" key="8">
    <source>
        <dbReference type="ARBA" id="ARBA00023136"/>
    </source>
</evidence>
<dbReference type="Proteomes" id="UP000029121">
    <property type="component" value="Unassembled WGS sequence"/>
</dbReference>
<keyword evidence="16" id="KW-1185">Reference proteome</keyword>
<dbReference type="PANTHER" id="PTHR13018">
    <property type="entry name" value="PROBABLE MEMBRANE PROTEIN DUF221-RELATED"/>
    <property type="match status" value="1"/>
</dbReference>
<dbReference type="KEGG" id="crb:17896730"/>
<keyword evidence="5" id="KW-0106">Calcium</keyword>
<keyword evidence="7" id="KW-0406">Ion transport</keyword>
<accession>R0IJ11</accession>
<dbReference type="Pfam" id="PF13967">
    <property type="entry name" value="RSN1_TM"/>
    <property type="match status" value="1"/>
</dbReference>
<comment type="similarity">
    <text evidence="2">Belongs to the CSC1 (TC 1.A.17) family.</text>
</comment>
<evidence type="ECO:0000313" key="15">
    <source>
        <dbReference type="EMBL" id="EOA36898.1"/>
    </source>
</evidence>
<dbReference type="InterPro" id="IPR027815">
    <property type="entry name" value="CSC1/OSCA1-like_cyt"/>
</dbReference>
<dbReference type="EMBL" id="KB870805">
    <property type="protein sequence ID" value="EOA36898.1"/>
    <property type="molecule type" value="Genomic_DNA"/>
</dbReference>
<dbReference type="Pfam" id="PF14703">
    <property type="entry name" value="PHM7_cyt"/>
    <property type="match status" value="1"/>
</dbReference>
<proteinExistence type="inferred from homology"/>
<dbReference type="AlphaFoldDB" id="R0IJ11"/>
<evidence type="ECO:0000259" key="12">
    <source>
        <dbReference type="Pfam" id="PF02714"/>
    </source>
</evidence>
<evidence type="ECO:0000313" key="16">
    <source>
        <dbReference type="Proteomes" id="UP000029121"/>
    </source>
</evidence>
<feature type="region of interest" description="Disordered" evidence="10">
    <location>
        <begin position="726"/>
        <end position="785"/>
    </location>
</feature>
<feature type="domain" description="CSC1/OSCA1-like N-terminal transmembrane" evidence="13">
    <location>
        <begin position="7"/>
        <end position="179"/>
    </location>
</feature>
<reference evidence="16" key="1">
    <citation type="journal article" date="2013" name="Nat. Genet.">
        <title>The Capsella rubella genome and the genomic consequences of rapid mating system evolution.</title>
        <authorList>
            <person name="Slotte T."/>
            <person name="Hazzouri K.M."/>
            <person name="Agren J.A."/>
            <person name="Koenig D."/>
            <person name="Maumus F."/>
            <person name="Guo Y.L."/>
            <person name="Steige K."/>
            <person name="Platts A.E."/>
            <person name="Escobar J.S."/>
            <person name="Newman L.K."/>
            <person name="Wang W."/>
            <person name="Mandakova T."/>
            <person name="Vello E."/>
            <person name="Smith L.M."/>
            <person name="Henz S.R."/>
            <person name="Steffen J."/>
            <person name="Takuno S."/>
            <person name="Brandvain Y."/>
            <person name="Coop G."/>
            <person name="Andolfatto P."/>
            <person name="Hu T.T."/>
            <person name="Blanchette M."/>
            <person name="Clark R.M."/>
            <person name="Quesneville H."/>
            <person name="Nordborg M."/>
            <person name="Gaut B.S."/>
            <person name="Lysak M.A."/>
            <person name="Jenkins J."/>
            <person name="Grimwood J."/>
            <person name="Chapman J."/>
            <person name="Prochnik S."/>
            <person name="Shu S."/>
            <person name="Rokhsar D."/>
            <person name="Schmutz J."/>
            <person name="Weigel D."/>
            <person name="Wright S.I."/>
        </authorList>
    </citation>
    <scope>NUCLEOTIDE SEQUENCE [LARGE SCALE GENOMIC DNA]</scope>
    <source>
        <strain evidence="16">cv. Monte Gargano</strain>
    </source>
</reference>
<dbReference type="InterPro" id="IPR003864">
    <property type="entry name" value="CSC1/OSCA1-like_7TM"/>
</dbReference>
<feature type="domain" description="CSC1/OSCA1-like cytosolic" evidence="14">
    <location>
        <begin position="200"/>
        <end position="362"/>
    </location>
</feature>
<feature type="transmembrane region" description="Helical" evidence="11">
    <location>
        <begin position="158"/>
        <end position="177"/>
    </location>
</feature>
<feature type="compositionally biased region" description="Basic and acidic residues" evidence="10">
    <location>
        <begin position="735"/>
        <end position="753"/>
    </location>
</feature>
<comment type="subcellular location">
    <subcellularLocation>
        <location evidence="1">Membrane</location>
        <topology evidence="1">Multi-pass membrane protein</topology>
    </subcellularLocation>
</comment>
<evidence type="ECO:0000256" key="9">
    <source>
        <dbReference type="ARBA" id="ARBA00023303"/>
    </source>
</evidence>
<dbReference type="GO" id="GO:0005886">
    <property type="term" value="C:plasma membrane"/>
    <property type="evidence" value="ECO:0007669"/>
    <property type="project" value="TreeGrafter"/>
</dbReference>
<evidence type="ECO:0008006" key="17">
    <source>
        <dbReference type="Google" id="ProtNLM"/>
    </source>
</evidence>
<name>R0IJ11_9BRAS</name>
<dbReference type="InterPro" id="IPR032880">
    <property type="entry name" value="CSC1/OSCA1-like_N"/>
</dbReference>
<feature type="transmembrane region" description="Helical" evidence="11">
    <location>
        <begin position="574"/>
        <end position="604"/>
    </location>
</feature>
<evidence type="ECO:0000256" key="2">
    <source>
        <dbReference type="ARBA" id="ARBA00007779"/>
    </source>
</evidence>
<feature type="transmembrane region" description="Helical" evidence="11">
    <location>
        <begin position="419"/>
        <end position="446"/>
    </location>
</feature>
<keyword evidence="9" id="KW-0407">Ion channel</keyword>
<feature type="domain" description="CSC1/OSCA1-like 7TM region" evidence="12">
    <location>
        <begin position="373"/>
        <end position="645"/>
    </location>
</feature>
<feature type="transmembrane region" description="Helical" evidence="11">
    <location>
        <begin position="467"/>
        <end position="486"/>
    </location>
</feature>
<dbReference type="STRING" id="81985.R0IJ11"/>
<dbReference type="GO" id="GO:0005227">
    <property type="term" value="F:calcium-activated cation channel activity"/>
    <property type="evidence" value="ECO:0007669"/>
    <property type="project" value="InterPro"/>
</dbReference>
<keyword evidence="8 11" id="KW-0472">Membrane</keyword>
<dbReference type="eggNOG" id="KOG1134">
    <property type="taxonomic scope" value="Eukaryota"/>
</dbReference>
<feature type="transmembrane region" description="Helical" evidence="11">
    <location>
        <begin position="109"/>
        <end position="134"/>
    </location>
</feature>
<evidence type="ECO:0000256" key="5">
    <source>
        <dbReference type="ARBA" id="ARBA00022837"/>
    </source>
</evidence>
<sequence>MATLQDIGVSALINLFGAFMFLIAFAVLRIQPINDRVYFPKWYLSGERNSPRRSDGTLVGKFVNLNYKTYFTFLKWMPQAMKMSESEIIRHAGLDSAIFLRIYTLGLKIFGPVMVLALVVLVPVNVSSGTLFFLKKELVVSNIDKLSISNVQPKSSKFFFHIGVEYLFTFWACFMLYREYNNVAIMRLQYLASQRRRPEQFTVVVRNVPDMPGHSIPDTVDQFFKTNHPEHYLCHQAVYNANKFAKLVKERAKLQRWFDYYVLKHQRNPHKMPTCRIGFLGLWGKMVDSVEYYKQQIKEFDHNMSLERQKVLQDSKLMLPVAFVSFDSRWGAAVCAQTQQSKNPTLWLTSSAPEPRDIYWKNLAIPFISLTIRKLVIGISVFALVFFYMIPIAFVQSLANLEGLDRVAPFLRPITRLDFIKSFLQGFLPGLALKIFLWILPSVLLFMSKIEGYIALSTLERRAAAKYYYFMLVNVFLGSIIAGTAFEQLHSFLHQSPTQIPRTIGVSIPMKATFFITYIMVDGWAGIAGEILRLKPLVIFHLKNMFLVKTEEDRVRAMDPGFVDFKETIPSLQLYFLLGIVYTAVTPILLPFILIFFAFAYLVYRHQIINVYNQQYESCGAFWPHVHGRIVASLLISQLLLMGLLASKEAVDSTPLLIILPILTLSFHKYCKHRFEPAFRQYPLEEAMAKDKLEKETEPMLNMKADLADAYLHPIFHSFEKEVPLSSSSSSSTEEETHQEETAEVRVDKHEIHSSSPVTELGTPSHHHHVYNSTSPSSHYASAYEQSSSQYEYHYNTHQYEEHEYRYN</sequence>
<protein>
    <recommendedName>
        <fullName evidence="17">CSC1-like protein</fullName>
    </recommendedName>
</protein>
<dbReference type="InterPro" id="IPR045122">
    <property type="entry name" value="Csc1-like"/>
</dbReference>
<dbReference type="Pfam" id="PF02714">
    <property type="entry name" value="RSN1_7TM"/>
    <property type="match status" value="1"/>
</dbReference>
<gene>
    <name evidence="15" type="ORF">CARUB_v10011444mg</name>
</gene>
<feature type="transmembrane region" description="Helical" evidence="11">
    <location>
        <begin position="375"/>
        <end position="399"/>
    </location>
</feature>
<evidence type="ECO:0000256" key="10">
    <source>
        <dbReference type="SAM" id="MobiDB-lite"/>
    </source>
</evidence>
<evidence type="ECO:0000259" key="14">
    <source>
        <dbReference type="Pfam" id="PF14703"/>
    </source>
</evidence>
<evidence type="ECO:0000256" key="6">
    <source>
        <dbReference type="ARBA" id="ARBA00022989"/>
    </source>
</evidence>
<keyword evidence="4 11" id="KW-0812">Transmembrane</keyword>
<dbReference type="OrthoDB" id="1689567at2759"/>
<organism evidence="15 16">
    <name type="scientific">Capsella rubella</name>
    <dbReference type="NCBI Taxonomy" id="81985"/>
    <lineage>
        <taxon>Eukaryota</taxon>
        <taxon>Viridiplantae</taxon>
        <taxon>Streptophyta</taxon>
        <taxon>Embryophyta</taxon>
        <taxon>Tracheophyta</taxon>
        <taxon>Spermatophyta</taxon>
        <taxon>Magnoliopsida</taxon>
        <taxon>eudicotyledons</taxon>
        <taxon>Gunneridae</taxon>
        <taxon>Pentapetalae</taxon>
        <taxon>rosids</taxon>
        <taxon>malvids</taxon>
        <taxon>Brassicales</taxon>
        <taxon>Brassicaceae</taxon>
        <taxon>Camelineae</taxon>
        <taxon>Capsella</taxon>
    </lineage>
</organism>
<evidence type="ECO:0000256" key="7">
    <source>
        <dbReference type="ARBA" id="ARBA00023065"/>
    </source>
</evidence>
<evidence type="ECO:0000259" key="13">
    <source>
        <dbReference type="Pfam" id="PF13967"/>
    </source>
</evidence>
<evidence type="ECO:0000256" key="3">
    <source>
        <dbReference type="ARBA" id="ARBA00022448"/>
    </source>
</evidence>